<protein>
    <recommendedName>
        <fullName evidence="3">Pyruvate oxidase</fullName>
    </recommendedName>
</protein>
<dbReference type="EMBL" id="CP013655">
    <property type="protein sequence ID" value="ALS37792.1"/>
    <property type="molecule type" value="Genomic_DNA"/>
</dbReference>
<gene>
    <name evidence="1" type="ORF">ATZ35_11720</name>
</gene>
<reference evidence="2" key="1">
    <citation type="submission" date="2015-12" db="EMBL/GenBank/DDBJ databases">
        <authorList>
            <person name="Lauer A."/>
            <person name="Humrighouse B."/>
            <person name="Loparev V."/>
            <person name="Shewmaker P.L."/>
            <person name="Whitney A.M."/>
            <person name="McLaughlin R.W."/>
        </authorList>
    </citation>
    <scope>NUCLEOTIDE SEQUENCE [LARGE SCALE GENOMIC DNA]</scope>
    <source>
        <strain evidence="2">LMG 26678</strain>
    </source>
</reference>
<dbReference type="AlphaFoldDB" id="A0A0U2XC95"/>
<dbReference type="STRING" id="118060.ATZ35_11720"/>
<evidence type="ECO:0000313" key="1">
    <source>
        <dbReference type="EMBL" id="ALS37792.1"/>
    </source>
</evidence>
<proteinExistence type="predicted"/>
<evidence type="ECO:0000313" key="2">
    <source>
        <dbReference type="Proteomes" id="UP000067523"/>
    </source>
</evidence>
<sequence>MEPAFEAAKKSLRPVVIDVKIRNTRPLPVEELVLDPEKFSENEINAFKEKYEVYDMPVLKQLLKN</sequence>
<dbReference type="Gene3D" id="1.10.10.940">
    <property type="match status" value="1"/>
</dbReference>
<dbReference type="Proteomes" id="UP000067523">
    <property type="component" value="Chromosome"/>
</dbReference>
<evidence type="ECO:0008006" key="3">
    <source>
        <dbReference type="Google" id="ProtNLM"/>
    </source>
</evidence>
<name>A0A0U2XC95_9ENTE</name>
<keyword evidence="2" id="KW-1185">Reference proteome</keyword>
<organism evidence="1 2">
    <name type="scientific">Enterococcus rotai</name>
    <dbReference type="NCBI Taxonomy" id="118060"/>
    <lineage>
        <taxon>Bacteria</taxon>
        <taxon>Bacillati</taxon>
        <taxon>Bacillota</taxon>
        <taxon>Bacilli</taxon>
        <taxon>Lactobacillales</taxon>
        <taxon>Enterococcaceae</taxon>
        <taxon>Enterococcus</taxon>
    </lineage>
</organism>
<accession>A0A0U2XC95</accession>
<dbReference type="KEGG" id="erx:ATZ35_11720"/>